<reference evidence="1 2" key="1">
    <citation type="submission" date="2018-08" db="EMBL/GenBank/DDBJ databases">
        <authorList>
            <person name="Laetsch R D."/>
            <person name="Stevens L."/>
            <person name="Kumar S."/>
            <person name="Blaxter L. M."/>
        </authorList>
    </citation>
    <scope>NUCLEOTIDE SEQUENCE [LARGE SCALE GENOMIC DNA]</scope>
</reference>
<dbReference type="Proteomes" id="UP000276991">
    <property type="component" value="Unassembled WGS sequence"/>
</dbReference>
<evidence type="ECO:0000313" key="2">
    <source>
        <dbReference type="Proteomes" id="UP000276991"/>
    </source>
</evidence>
<gene>
    <name evidence="1" type="ORF">NAV_LOCUS4628</name>
</gene>
<name>A0A498SIU7_ACAVI</name>
<evidence type="ECO:0000313" key="1">
    <source>
        <dbReference type="EMBL" id="VBB29837.1"/>
    </source>
</evidence>
<protein>
    <submittedName>
        <fullName evidence="1">Uncharacterized protein</fullName>
    </submittedName>
</protein>
<sequence>MNISCFIHRHSETPRRDEGENSQPWWKNLKRERKKGHYPPQLRRDSSTVQRHICCAALFSSAIVFVNLMKYETDEERENTRLAMAGNDYRN</sequence>
<organism evidence="1 2">
    <name type="scientific">Acanthocheilonema viteae</name>
    <name type="common">Filarial nematode worm</name>
    <name type="synonym">Dipetalonema viteae</name>
    <dbReference type="NCBI Taxonomy" id="6277"/>
    <lineage>
        <taxon>Eukaryota</taxon>
        <taxon>Metazoa</taxon>
        <taxon>Ecdysozoa</taxon>
        <taxon>Nematoda</taxon>
        <taxon>Chromadorea</taxon>
        <taxon>Rhabditida</taxon>
        <taxon>Spirurina</taxon>
        <taxon>Spiruromorpha</taxon>
        <taxon>Filarioidea</taxon>
        <taxon>Onchocercidae</taxon>
        <taxon>Acanthocheilonema</taxon>
    </lineage>
</organism>
<keyword evidence="2" id="KW-1185">Reference proteome</keyword>
<accession>A0A498SIU7</accession>
<dbReference type="AlphaFoldDB" id="A0A498SIU7"/>
<dbReference type="EMBL" id="UPTC01000710">
    <property type="protein sequence ID" value="VBB29837.1"/>
    <property type="molecule type" value="Genomic_DNA"/>
</dbReference>
<proteinExistence type="predicted"/>